<evidence type="ECO:0000256" key="1">
    <source>
        <dbReference type="SAM" id="SignalP"/>
    </source>
</evidence>
<feature type="signal peptide" evidence="1">
    <location>
        <begin position="1"/>
        <end position="24"/>
    </location>
</feature>
<accession>A0ABP6QA09</accession>
<dbReference type="Proteomes" id="UP001501237">
    <property type="component" value="Unassembled WGS sequence"/>
</dbReference>
<comment type="caution">
    <text evidence="3">The sequence shown here is derived from an EMBL/GenBank/DDBJ whole genome shotgun (WGS) entry which is preliminary data.</text>
</comment>
<evidence type="ECO:0000259" key="2">
    <source>
        <dbReference type="Pfam" id="PF13354"/>
    </source>
</evidence>
<dbReference type="InterPro" id="IPR000871">
    <property type="entry name" value="Beta-lactam_class-A"/>
</dbReference>
<dbReference type="EMBL" id="BAAAUV010000007">
    <property type="protein sequence ID" value="GAA3213701.1"/>
    <property type="molecule type" value="Genomic_DNA"/>
</dbReference>
<feature type="domain" description="Beta-lactamase class A catalytic" evidence="2">
    <location>
        <begin position="106"/>
        <end position="250"/>
    </location>
</feature>
<dbReference type="SUPFAM" id="SSF56601">
    <property type="entry name" value="beta-lactamase/transpeptidase-like"/>
    <property type="match status" value="1"/>
</dbReference>
<dbReference type="PANTHER" id="PTHR35333:SF3">
    <property type="entry name" value="BETA-LACTAMASE-TYPE TRANSPEPTIDASE FOLD CONTAINING PROTEIN"/>
    <property type="match status" value="1"/>
</dbReference>
<dbReference type="Pfam" id="PF13354">
    <property type="entry name" value="Beta-lactamase2"/>
    <property type="match status" value="1"/>
</dbReference>
<name>A0ABP6QA09_9ACTN</name>
<protein>
    <recommendedName>
        <fullName evidence="2">Beta-lactamase class A catalytic domain-containing protein</fullName>
    </recommendedName>
</protein>
<dbReference type="InterPro" id="IPR012338">
    <property type="entry name" value="Beta-lactam/transpept-like"/>
</dbReference>
<keyword evidence="4" id="KW-1185">Reference proteome</keyword>
<evidence type="ECO:0000313" key="3">
    <source>
        <dbReference type="EMBL" id="GAA3213701.1"/>
    </source>
</evidence>
<organism evidence="3 4">
    <name type="scientific">Actinocorallia longicatena</name>
    <dbReference type="NCBI Taxonomy" id="111803"/>
    <lineage>
        <taxon>Bacteria</taxon>
        <taxon>Bacillati</taxon>
        <taxon>Actinomycetota</taxon>
        <taxon>Actinomycetes</taxon>
        <taxon>Streptosporangiales</taxon>
        <taxon>Thermomonosporaceae</taxon>
        <taxon>Actinocorallia</taxon>
    </lineage>
</organism>
<dbReference type="PANTHER" id="PTHR35333">
    <property type="entry name" value="BETA-LACTAMASE"/>
    <property type="match status" value="1"/>
</dbReference>
<dbReference type="Gene3D" id="3.40.710.10">
    <property type="entry name" value="DD-peptidase/beta-lactamase superfamily"/>
    <property type="match status" value="1"/>
</dbReference>
<sequence length="303" mass="32988">MPMRAIAVSGGLVAGLIVGVPAAAAEPVCTSEISPKIAKRLSGEIRSALRGRSGTISVALYDRERHLSCWVGASRRYDSASTVKVTIVAALLRSAQKRGLTAREKSLARAAITRSDNNATSALWSQLGRARIQRLLDLAGMKSTRLGPGGLWGLTQITAHDELRLLMLLTRKDTAKYKEKVLTARSRRYLLGLMHSVTPSQRWGTPAGVPKGVSVHVKNGWLPRRTHGWRVHSLGTFDGRKRDYMLVVLTHGNSSMSYGIRSIERVAHAAHSALNPETSARFLRSPVEEISDGSAPFEPVDGW</sequence>
<dbReference type="InterPro" id="IPR045155">
    <property type="entry name" value="Beta-lactam_cat"/>
</dbReference>
<evidence type="ECO:0000313" key="4">
    <source>
        <dbReference type="Proteomes" id="UP001501237"/>
    </source>
</evidence>
<gene>
    <name evidence="3" type="ORF">GCM10010468_33940</name>
</gene>
<reference evidence="4" key="1">
    <citation type="journal article" date="2019" name="Int. J. Syst. Evol. Microbiol.">
        <title>The Global Catalogue of Microorganisms (GCM) 10K type strain sequencing project: providing services to taxonomists for standard genome sequencing and annotation.</title>
        <authorList>
            <consortium name="The Broad Institute Genomics Platform"/>
            <consortium name="The Broad Institute Genome Sequencing Center for Infectious Disease"/>
            <person name="Wu L."/>
            <person name="Ma J."/>
        </authorList>
    </citation>
    <scope>NUCLEOTIDE SEQUENCE [LARGE SCALE GENOMIC DNA]</scope>
    <source>
        <strain evidence="4">JCM 9377</strain>
    </source>
</reference>
<proteinExistence type="predicted"/>
<keyword evidence="1" id="KW-0732">Signal</keyword>
<feature type="chain" id="PRO_5045470886" description="Beta-lactamase class A catalytic domain-containing protein" evidence="1">
    <location>
        <begin position="25"/>
        <end position="303"/>
    </location>
</feature>